<organism evidence="1 2">
    <name type="scientific">Portunus trituberculatus</name>
    <name type="common">Swimming crab</name>
    <name type="synonym">Neptunus trituberculatus</name>
    <dbReference type="NCBI Taxonomy" id="210409"/>
    <lineage>
        <taxon>Eukaryota</taxon>
        <taxon>Metazoa</taxon>
        <taxon>Ecdysozoa</taxon>
        <taxon>Arthropoda</taxon>
        <taxon>Crustacea</taxon>
        <taxon>Multicrustacea</taxon>
        <taxon>Malacostraca</taxon>
        <taxon>Eumalacostraca</taxon>
        <taxon>Eucarida</taxon>
        <taxon>Decapoda</taxon>
        <taxon>Pleocyemata</taxon>
        <taxon>Brachyura</taxon>
        <taxon>Eubrachyura</taxon>
        <taxon>Portunoidea</taxon>
        <taxon>Portunidae</taxon>
        <taxon>Portuninae</taxon>
        <taxon>Portunus</taxon>
    </lineage>
</organism>
<dbReference type="EMBL" id="VSRR010104774">
    <property type="protein sequence ID" value="MPC96136.1"/>
    <property type="molecule type" value="Genomic_DNA"/>
</dbReference>
<evidence type="ECO:0000313" key="2">
    <source>
        <dbReference type="Proteomes" id="UP000324222"/>
    </source>
</evidence>
<reference evidence="1 2" key="1">
    <citation type="submission" date="2019-05" db="EMBL/GenBank/DDBJ databases">
        <title>Another draft genome of Portunus trituberculatus and its Hox gene families provides insights of decapod evolution.</title>
        <authorList>
            <person name="Jeong J.-H."/>
            <person name="Song I."/>
            <person name="Kim S."/>
            <person name="Choi T."/>
            <person name="Kim D."/>
            <person name="Ryu S."/>
            <person name="Kim W."/>
        </authorList>
    </citation>
    <scope>NUCLEOTIDE SEQUENCE [LARGE SCALE GENOMIC DNA]</scope>
    <source>
        <tissue evidence="1">Muscle</tissue>
    </source>
</reference>
<protein>
    <submittedName>
        <fullName evidence="1">Uncharacterized protein</fullName>
    </submittedName>
</protein>
<proteinExistence type="predicted"/>
<evidence type="ECO:0000313" key="1">
    <source>
        <dbReference type="EMBL" id="MPC96136.1"/>
    </source>
</evidence>
<gene>
    <name evidence="1" type="ORF">E2C01_091378</name>
</gene>
<accession>A0A5B7JP80</accession>
<comment type="caution">
    <text evidence="1">The sequence shown here is derived from an EMBL/GenBank/DDBJ whole genome shotgun (WGS) entry which is preliminary data.</text>
</comment>
<dbReference type="Proteomes" id="UP000324222">
    <property type="component" value="Unassembled WGS sequence"/>
</dbReference>
<sequence>MVHTHVNLWSPAASELQEKSTIGNSHLLALAEAAGARGHTIVLLLQQCGLGAAVLGNSRCTVVKHVS</sequence>
<keyword evidence="2" id="KW-1185">Reference proteome</keyword>
<dbReference type="AlphaFoldDB" id="A0A5B7JP80"/>
<name>A0A5B7JP80_PORTR</name>